<sequence>MTDFLASDVIIDEKPPAAITAPTLATAVVGMVGVTERGPYGATLVTSWDEYLEKFGGFTANTDLTIAAYFFFKNCGRGFLWISRTCHYTDPADASSKTSAAASKAITTTGAATQGSVQSGNTETFDLVPGDTLELKVDGAGAQTATFDAAAASRSGGTGSYPTGWGGGETLLLKIDGGIVQTITFSAAASLVGDVIDEINAQLVGGFADEDGGEVRITSDRKGTGSYVEITGGTGRADIDMDVGVTQGTGDVSNIDAVTAAEAKTIIEADTTATVTLDAGGEITIKTPTVGAGGSIQVDASSTADDAAKFDLDNSVHAGSAAGPGTTGTATAYSDGAWANSAVVRIAAATSGDSDEFNLQVLEGGVVKETFYSLSTVVANTNYWLTVVNHLQTGSIRIILSDALTGVPPNNRPTNGDYALTGGSDGLAGIIDADYQGDTVGKTGIYALDVVDDLTILAVPGRATSNVHNEMVTYSQTTRAGQVFAILDPPAAQTALQIRTYVRTTASLYGLSEHAAIYWPQVNIQNPAPTVYTSDADGNITVAPSGAIAGVYVRTDRDVEGGVHKAPSGTVRGKLIGVNKFETDTVLDKTTRDIVFPSNINPLTTWSGASPHIDGPKCLKTDGLFASVGERRGMSHIERLIKLTVRNNVHDDNTPELRDLLTRTCRGILKAEMDVGAFKTKIPATAFFVDFGDALNTADVIAANKLKGKIGVNKAKPVYWIIIEISEDLELAAAA</sequence>
<dbReference type="Gene3D" id="3.40.50.11780">
    <property type="match status" value="2"/>
</dbReference>
<name>A0A0F9WMT2_9ZZZZ</name>
<evidence type="ECO:0000313" key="1">
    <source>
        <dbReference type="EMBL" id="KKN87421.1"/>
    </source>
</evidence>
<evidence type="ECO:0008006" key="2">
    <source>
        <dbReference type="Google" id="ProtNLM"/>
    </source>
</evidence>
<dbReference type="InterPro" id="IPR052042">
    <property type="entry name" value="Tail_sheath_structural"/>
</dbReference>
<gene>
    <name evidence="1" type="ORF">LCGC14_0258760</name>
</gene>
<accession>A0A0F9WMT2</accession>
<dbReference type="PANTHER" id="PTHR35861">
    <property type="match status" value="1"/>
</dbReference>
<dbReference type="AlphaFoldDB" id="A0A0F9WMT2"/>
<comment type="caution">
    <text evidence="1">The sequence shown here is derived from an EMBL/GenBank/DDBJ whole genome shotgun (WGS) entry which is preliminary data.</text>
</comment>
<dbReference type="PANTHER" id="PTHR35861:SF1">
    <property type="entry name" value="PHAGE TAIL SHEATH PROTEIN"/>
    <property type="match status" value="1"/>
</dbReference>
<dbReference type="EMBL" id="LAZR01000138">
    <property type="protein sequence ID" value="KKN87421.1"/>
    <property type="molecule type" value="Genomic_DNA"/>
</dbReference>
<reference evidence="1" key="1">
    <citation type="journal article" date="2015" name="Nature">
        <title>Complex archaea that bridge the gap between prokaryotes and eukaryotes.</title>
        <authorList>
            <person name="Spang A."/>
            <person name="Saw J.H."/>
            <person name="Jorgensen S.L."/>
            <person name="Zaremba-Niedzwiedzka K."/>
            <person name="Martijn J."/>
            <person name="Lind A.E."/>
            <person name="van Eijk R."/>
            <person name="Schleper C."/>
            <person name="Guy L."/>
            <person name="Ettema T.J."/>
        </authorList>
    </citation>
    <scope>NUCLEOTIDE SEQUENCE</scope>
</reference>
<proteinExistence type="predicted"/>
<organism evidence="1">
    <name type="scientific">marine sediment metagenome</name>
    <dbReference type="NCBI Taxonomy" id="412755"/>
    <lineage>
        <taxon>unclassified sequences</taxon>
        <taxon>metagenomes</taxon>
        <taxon>ecological metagenomes</taxon>
    </lineage>
</organism>
<protein>
    <recommendedName>
        <fullName evidence="2">Tail sheath protein subtilisin-like domain-containing protein</fullName>
    </recommendedName>
</protein>